<dbReference type="GO" id="GO:0016491">
    <property type="term" value="F:oxidoreductase activity"/>
    <property type="evidence" value="ECO:0007669"/>
    <property type="project" value="UniProtKB-KW"/>
</dbReference>
<comment type="caution">
    <text evidence="3">The sequence shown here is derived from an EMBL/GenBank/DDBJ whole genome shotgun (WGS) entry which is preliminary data.</text>
</comment>
<dbReference type="PANTHER" id="PTHR44229:SF4">
    <property type="entry name" value="15-HYDROXYPROSTAGLANDIN DEHYDROGENASE [NAD(+)]"/>
    <property type="match status" value="1"/>
</dbReference>
<dbReference type="RefSeq" id="WP_379539349.1">
    <property type="nucleotide sequence ID" value="NZ_JBHSDR010000006.1"/>
</dbReference>
<dbReference type="PANTHER" id="PTHR44229">
    <property type="entry name" value="15-HYDROXYPROSTAGLANDIN DEHYDROGENASE [NAD(+)]"/>
    <property type="match status" value="1"/>
</dbReference>
<protein>
    <submittedName>
        <fullName evidence="3">SDR family NAD(P)-dependent oxidoreductase</fullName>
        <ecNumber evidence="3">1.1.1.-</ecNumber>
    </submittedName>
</protein>
<evidence type="ECO:0000256" key="2">
    <source>
        <dbReference type="RuleBase" id="RU000363"/>
    </source>
</evidence>
<dbReference type="Pfam" id="PF00106">
    <property type="entry name" value="adh_short"/>
    <property type="match status" value="1"/>
</dbReference>
<dbReference type="EMBL" id="JBHSDR010000006">
    <property type="protein sequence ID" value="MFC4295887.1"/>
    <property type="molecule type" value="Genomic_DNA"/>
</dbReference>
<dbReference type="PRINTS" id="PR00080">
    <property type="entry name" value="SDRFAMILY"/>
</dbReference>
<sequence>MDIKGKTALITGAAAGIGRATAIAFAERGATRLLIADVDEAGLAETARLAAGDGTRVDVCKLDVTDSDAFAALFDGDASIDIVFNNAGIVSGPPPYPGTPIKRIELLVAINLTSVIVGTTLAVRHMQAHGRGGAIVNTASTGALNPYIDDAPYAASKAGVVMFSRSCGALKDRDGIRVNAVLPGVTETPILEKLGGGERPEWLGPIMEGIRIHQPSDIAAAVVRIVEDDEMAGDYVTLSNDRAAS</sequence>
<proteinExistence type="inferred from homology"/>
<name>A0ABV8RRJ3_9SPHN</name>
<gene>
    <name evidence="3" type="ORF">ACFO0A_12550</name>
</gene>
<comment type="similarity">
    <text evidence="2">Belongs to the short-chain dehydrogenases/reductases (SDR) family.</text>
</comment>
<reference evidence="4" key="1">
    <citation type="journal article" date="2019" name="Int. J. Syst. Evol. Microbiol.">
        <title>The Global Catalogue of Microorganisms (GCM) 10K type strain sequencing project: providing services to taxonomists for standard genome sequencing and annotation.</title>
        <authorList>
            <consortium name="The Broad Institute Genomics Platform"/>
            <consortium name="The Broad Institute Genome Sequencing Center for Infectious Disease"/>
            <person name="Wu L."/>
            <person name="Ma J."/>
        </authorList>
    </citation>
    <scope>NUCLEOTIDE SEQUENCE [LARGE SCALE GENOMIC DNA]</scope>
    <source>
        <strain evidence="4">CGMCC 1.12989</strain>
    </source>
</reference>
<accession>A0ABV8RRJ3</accession>
<evidence type="ECO:0000313" key="4">
    <source>
        <dbReference type="Proteomes" id="UP001595828"/>
    </source>
</evidence>
<dbReference type="SUPFAM" id="SSF51735">
    <property type="entry name" value="NAD(P)-binding Rossmann-fold domains"/>
    <property type="match status" value="1"/>
</dbReference>
<dbReference type="InterPro" id="IPR036291">
    <property type="entry name" value="NAD(P)-bd_dom_sf"/>
</dbReference>
<evidence type="ECO:0000313" key="3">
    <source>
        <dbReference type="EMBL" id="MFC4295887.1"/>
    </source>
</evidence>
<dbReference type="InterPro" id="IPR002347">
    <property type="entry name" value="SDR_fam"/>
</dbReference>
<keyword evidence="1 3" id="KW-0560">Oxidoreductase</keyword>
<evidence type="ECO:0000256" key="1">
    <source>
        <dbReference type="ARBA" id="ARBA00023002"/>
    </source>
</evidence>
<dbReference type="PRINTS" id="PR00081">
    <property type="entry name" value="GDHRDH"/>
</dbReference>
<dbReference type="EC" id="1.1.1.-" evidence="3"/>
<organism evidence="3 4">
    <name type="scientific">Novosphingobium tardum</name>
    <dbReference type="NCBI Taxonomy" id="1538021"/>
    <lineage>
        <taxon>Bacteria</taxon>
        <taxon>Pseudomonadati</taxon>
        <taxon>Pseudomonadota</taxon>
        <taxon>Alphaproteobacteria</taxon>
        <taxon>Sphingomonadales</taxon>
        <taxon>Sphingomonadaceae</taxon>
        <taxon>Novosphingobium</taxon>
    </lineage>
</organism>
<dbReference type="Gene3D" id="3.40.50.720">
    <property type="entry name" value="NAD(P)-binding Rossmann-like Domain"/>
    <property type="match status" value="1"/>
</dbReference>
<dbReference type="CDD" id="cd05233">
    <property type="entry name" value="SDR_c"/>
    <property type="match status" value="1"/>
</dbReference>
<keyword evidence="4" id="KW-1185">Reference proteome</keyword>
<dbReference type="Proteomes" id="UP001595828">
    <property type="component" value="Unassembled WGS sequence"/>
</dbReference>